<keyword evidence="3" id="KW-1185">Reference proteome</keyword>
<evidence type="ECO:0000313" key="3">
    <source>
        <dbReference type="Proteomes" id="UP001485459"/>
    </source>
</evidence>
<gene>
    <name evidence="2" type="ORF">WJU16_21670</name>
</gene>
<protein>
    <submittedName>
        <fullName evidence="2">OstA-like protein</fullName>
    </submittedName>
</protein>
<dbReference type="EMBL" id="CP149822">
    <property type="protein sequence ID" value="WZN40576.1"/>
    <property type="molecule type" value="Genomic_DNA"/>
</dbReference>
<evidence type="ECO:0000259" key="1">
    <source>
        <dbReference type="Pfam" id="PF13100"/>
    </source>
</evidence>
<evidence type="ECO:0000313" key="2">
    <source>
        <dbReference type="EMBL" id="WZN40576.1"/>
    </source>
</evidence>
<dbReference type="InterPro" id="IPR005653">
    <property type="entry name" value="OstA-like_N"/>
</dbReference>
<name>A0ABZ2YLF8_9BACT</name>
<dbReference type="Proteomes" id="UP001485459">
    <property type="component" value="Chromosome"/>
</dbReference>
<organism evidence="2 3">
    <name type="scientific">Chitinophaga pollutisoli</name>
    <dbReference type="NCBI Taxonomy" id="3133966"/>
    <lineage>
        <taxon>Bacteria</taxon>
        <taxon>Pseudomonadati</taxon>
        <taxon>Bacteroidota</taxon>
        <taxon>Chitinophagia</taxon>
        <taxon>Chitinophagales</taxon>
        <taxon>Chitinophagaceae</taxon>
        <taxon>Chitinophaga</taxon>
    </lineage>
</organism>
<dbReference type="Gene3D" id="2.60.450.10">
    <property type="entry name" value="Lipopolysaccharide (LPS) transport protein A like domain"/>
    <property type="match status" value="3"/>
</dbReference>
<reference evidence="3" key="1">
    <citation type="submission" date="2024-03" db="EMBL/GenBank/DDBJ databases">
        <title>Chitinophaga horti sp. nov., isolated from garden soil.</title>
        <authorList>
            <person name="Lee D.S."/>
            <person name="Han D.M."/>
            <person name="Baek J.H."/>
            <person name="Choi D.G."/>
            <person name="Jeon J.H."/>
            <person name="Jeon C.O."/>
        </authorList>
    </citation>
    <scope>NUCLEOTIDE SEQUENCE [LARGE SCALE GENOMIC DNA]</scope>
    <source>
        <strain evidence="3">GPA1</strain>
    </source>
</reference>
<dbReference type="Pfam" id="PF13100">
    <property type="entry name" value="OstA_2"/>
    <property type="match status" value="1"/>
</dbReference>
<sequence>MFKLTIPGLVLIGGIGAAGAITSPETSPGRYQAHYQEDTSKLIHLNRAKSFVNLRTDSSEVQRFVGDVEFRQGTSLLNCDSAMLDKSKNIIYAWGRVHLNQADSVHTYSDVLTYYGTERRAMLTGNAKLTDNKIVLTSPAINYELNSKIGTYNLGGKLVNDSTVLTSREGIYYGETKDVYFKKEVVVIDPGFTLGTDTLMYNTETKIATIMAPTTINDGKMTMYVTDGYYNTDQGYGQFSQRPVIEDSTNTFTANEIQTDKATGISIATGNMIWRDTAQKIAVLANYGIINQQQKTVLATQQPVTLIEGKTDTLFVRGDTLFSGVIPRTIDSAALQTDSLGMLAKKDTTTQQDTTEKRFIIAYHNVKIFSDSLQGVCDSLYYSGVDSTFRLYRDPVLWANSNQLIGDTIFLFTKNRKADRLLLDNNAMIINEVGPDMFNQIKGNTILGYFGEEKLDSMYVNGNSENVYYVQDDDSAFISVNKLLTANTRVYFEKGELERIVFVKEPEGTMYPLSQIPQEEKKLKGFRWEVGRRPKSKYELLGQ</sequence>
<dbReference type="RefSeq" id="WP_341835491.1">
    <property type="nucleotide sequence ID" value="NZ_CP149822.1"/>
</dbReference>
<accession>A0ABZ2YLF8</accession>
<proteinExistence type="predicted"/>
<feature type="domain" description="Organic solvent tolerance-like N-terminal" evidence="1">
    <location>
        <begin position="43"/>
        <end position="197"/>
    </location>
</feature>